<dbReference type="Proteomes" id="UP001153620">
    <property type="component" value="Chromosome 4"/>
</dbReference>
<dbReference type="PROSITE" id="PS00036">
    <property type="entry name" value="BZIP_BASIC"/>
    <property type="match status" value="1"/>
</dbReference>
<organism evidence="2 3">
    <name type="scientific">Chironomus riparius</name>
    <dbReference type="NCBI Taxonomy" id="315576"/>
    <lineage>
        <taxon>Eukaryota</taxon>
        <taxon>Metazoa</taxon>
        <taxon>Ecdysozoa</taxon>
        <taxon>Arthropoda</taxon>
        <taxon>Hexapoda</taxon>
        <taxon>Insecta</taxon>
        <taxon>Pterygota</taxon>
        <taxon>Neoptera</taxon>
        <taxon>Endopterygota</taxon>
        <taxon>Diptera</taxon>
        <taxon>Nematocera</taxon>
        <taxon>Chironomoidea</taxon>
        <taxon>Chironomidae</taxon>
        <taxon>Chironominae</taxon>
        <taxon>Chironomus</taxon>
    </lineage>
</organism>
<gene>
    <name evidence="2" type="ORF">CHIRRI_LOCUS13274</name>
</gene>
<dbReference type="InterPro" id="IPR046347">
    <property type="entry name" value="bZIP_sf"/>
</dbReference>
<evidence type="ECO:0000313" key="2">
    <source>
        <dbReference type="EMBL" id="CAH1733945.1"/>
    </source>
</evidence>
<accession>A0A9P0JAF9</accession>
<feature type="domain" description="BZIP" evidence="1">
    <location>
        <begin position="209"/>
        <end position="222"/>
    </location>
</feature>
<reference evidence="2" key="1">
    <citation type="submission" date="2022-01" db="EMBL/GenBank/DDBJ databases">
        <authorList>
            <person name="King R."/>
        </authorList>
    </citation>
    <scope>NUCLEOTIDE SEQUENCE</scope>
</reference>
<evidence type="ECO:0000313" key="3">
    <source>
        <dbReference type="Proteomes" id="UP001153620"/>
    </source>
</evidence>
<dbReference type="AlphaFoldDB" id="A0A9P0JAF9"/>
<name>A0A9P0JAF9_9DIPT</name>
<sequence>MNQFQQSSFGEMDLLRFMFELNHQSVDPVSLQQMIFEHQMRNQLHYAALTPPPEPRLASPIADSFKSNLMTTSTPGNVKINESQIPEPKIIFNYAPSKTPEPERIDLTPDTTTIHDIEDANEDYLENDPEKLRKLLFSEKITEWCGSTIYHNMPDIAMLEYDRMLRDNHIMKVEVINNIHEEIPINYDYNPNKSRIRTNYGNPSIAEGRTKNNIASRRSRQRKKFQQHILQYSVEYDEDDNFLMGKQEKWLRAIVENLESKIVAQKGVEGVQEIKKLRKKSGFM</sequence>
<evidence type="ECO:0000259" key="1">
    <source>
        <dbReference type="PROSITE" id="PS00036"/>
    </source>
</evidence>
<keyword evidence="3" id="KW-1185">Reference proteome</keyword>
<dbReference type="GO" id="GO:0005634">
    <property type="term" value="C:nucleus"/>
    <property type="evidence" value="ECO:0007669"/>
    <property type="project" value="UniProtKB-ARBA"/>
</dbReference>
<dbReference type="Gene3D" id="1.20.5.170">
    <property type="match status" value="1"/>
</dbReference>
<dbReference type="GO" id="GO:0003700">
    <property type="term" value="F:DNA-binding transcription factor activity"/>
    <property type="evidence" value="ECO:0007669"/>
    <property type="project" value="InterPro"/>
</dbReference>
<dbReference type="SUPFAM" id="SSF57959">
    <property type="entry name" value="Leucine zipper domain"/>
    <property type="match status" value="1"/>
</dbReference>
<dbReference type="InterPro" id="IPR004827">
    <property type="entry name" value="bZIP"/>
</dbReference>
<dbReference type="EMBL" id="OU895880">
    <property type="protein sequence ID" value="CAH1733945.1"/>
    <property type="molecule type" value="Genomic_DNA"/>
</dbReference>
<proteinExistence type="predicted"/>
<protein>
    <recommendedName>
        <fullName evidence="1">BZIP domain-containing protein</fullName>
    </recommendedName>
</protein>
<reference evidence="2" key="2">
    <citation type="submission" date="2022-10" db="EMBL/GenBank/DDBJ databases">
        <authorList>
            <consortium name="ENA_rothamsted_submissions"/>
            <consortium name="culmorum"/>
            <person name="King R."/>
        </authorList>
    </citation>
    <scope>NUCLEOTIDE SEQUENCE</scope>
</reference>